<keyword evidence="4" id="KW-1185">Reference proteome</keyword>
<dbReference type="AlphaFoldDB" id="A0A1H9WXH9"/>
<accession>A0A1H9WXH9</accession>
<dbReference type="InterPro" id="IPR025161">
    <property type="entry name" value="IS402-like_dom"/>
</dbReference>
<dbReference type="Proteomes" id="UP000199503">
    <property type="component" value="Unassembled WGS sequence"/>
</dbReference>
<dbReference type="Pfam" id="PF13340">
    <property type="entry name" value="DUF4096"/>
    <property type="match status" value="1"/>
</dbReference>
<evidence type="ECO:0000313" key="3">
    <source>
        <dbReference type="EMBL" id="SES38616.1"/>
    </source>
</evidence>
<feature type="domain" description="Insertion element IS402-like" evidence="2">
    <location>
        <begin position="189"/>
        <end position="264"/>
    </location>
</feature>
<reference evidence="4" key="1">
    <citation type="submission" date="2016-10" db="EMBL/GenBank/DDBJ databases">
        <authorList>
            <person name="Varghese N."/>
            <person name="Submissions S."/>
        </authorList>
    </citation>
    <scope>NUCLEOTIDE SEQUENCE [LARGE SCALE GENOMIC DNA]</scope>
    <source>
        <strain evidence="4">DSM 44437</strain>
    </source>
</reference>
<evidence type="ECO:0000313" key="4">
    <source>
        <dbReference type="Proteomes" id="UP000199503"/>
    </source>
</evidence>
<name>A0A1H9WXH9_9PSEU</name>
<protein>
    <submittedName>
        <fullName evidence="3">Putative transposase of IS4/5 family</fullName>
    </submittedName>
</protein>
<dbReference type="OrthoDB" id="4559615at2"/>
<dbReference type="EMBL" id="FOFV01000025">
    <property type="protein sequence ID" value="SES38616.1"/>
    <property type="molecule type" value="Genomic_DNA"/>
</dbReference>
<proteinExistence type="predicted"/>
<dbReference type="PANTHER" id="PTHR46637">
    <property type="entry name" value="TIS1421-TRANSPOSASE PROTEIN A"/>
    <property type="match status" value="1"/>
</dbReference>
<sequence length="297" mass="32196">MTDSQFARTPDPRLARQVPPRQAPAHPTRQAPIGQAGAAQVGSRQAAAGRQAVPARQQAVPGRPVTGQVPSRAGQLAPRQTPPARYGQPVDPRLAANPSFRRTVGAEIARHAQQQQAYAVPQRRTTAEDTALATLLRSRQRAESARQDPRPADVTPRADSWMRTSAWPDTSVDSGRGDVIEQLSARLVSANLWSVVEPLIPPAKVRRQGGGRGRVSNRAVFTAIVFVLSSGCAWRHLPASFGVTVPTVHRRFQEWTDLGLWVRLRRAVAEGACGAEEIEWIRAVLDAADRRAAKAAS</sequence>
<evidence type="ECO:0000259" key="2">
    <source>
        <dbReference type="Pfam" id="PF13340"/>
    </source>
</evidence>
<dbReference type="PANTHER" id="PTHR46637:SF1">
    <property type="entry name" value="BLL5188 PROTEIN"/>
    <property type="match status" value="1"/>
</dbReference>
<feature type="region of interest" description="Disordered" evidence="1">
    <location>
        <begin position="137"/>
        <end position="159"/>
    </location>
</feature>
<dbReference type="STRING" id="65499.SAMN04488000_12595"/>
<evidence type="ECO:0000256" key="1">
    <source>
        <dbReference type="SAM" id="MobiDB-lite"/>
    </source>
</evidence>
<dbReference type="InterPro" id="IPR052909">
    <property type="entry name" value="Transposase_6_like"/>
</dbReference>
<organism evidence="3 4">
    <name type="scientific">Lentzea albida</name>
    <dbReference type="NCBI Taxonomy" id="65499"/>
    <lineage>
        <taxon>Bacteria</taxon>
        <taxon>Bacillati</taxon>
        <taxon>Actinomycetota</taxon>
        <taxon>Actinomycetes</taxon>
        <taxon>Pseudonocardiales</taxon>
        <taxon>Pseudonocardiaceae</taxon>
        <taxon>Lentzea</taxon>
    </lineage>
</organism>
<feature type="compositionally biased region" description="Basic and acidic residues" evidence="1">
    <location>
        <begin position="140"/>
        <end position="151"/>
    </location>
</feature>
<feature type="region of interest" description="Disordered" evidence="1">
    <location>
        <begin position="1"/>
        <end position="93"/>
    </location>
</feature>
<gene>
    <name evidence="3" type="ORF">SAMN04488000_12595</name>
</gene>